<name>A0A9E4KBC4_9GAMM</name>
<gene>
    <name evidence="1" type="ORF">JAZ07_04040</name>
</gene>
<sequence length="124" mass="14004">MCNHQKLIYLLLLGFLQLPGHALSEDCNKTSQQQNYPTAAKVDYVIGCMASNGQSHEIMQKCSCSIDLIEKKIPYQEYVQISTLLSLQQMPNSGRNAIYKSSTWSQKAVARLRDIQADSTLRCF</sequence>
<comment type="caution">
    <text evidence="1">The sequence shown here is derived from an EMBL/GenBank/DDBJ whole genome shotgun (WGS) entry which is preliminary data.</text>
</comment>
<evidence type="ECO:0000313" key="2">
    <source>
        <dbReference type="Proteomes" id="UP000886667"/>
    </source>
</evidence>
<proteinExistence type="predicted"/>
<protein>
    <submittedName>
        <fullName evidence="1">Uncharacterized protein</fullName>
    </submittedName>
</protein>
<reference evidence="1" key="1">
    <citation type="journal article" date="2021" name="Proc. Natl. Acad. Sci. U.S.A.">
        <title>Global biogeography of chemosynthetic symbionts reveals both localized and globally distributed symbiont groups. .</title>
        <authorList>
            <person name="Osvatic J.T."/>
            <person name="Wilkins L.G.E."/>
            <person name="Leibrecht L."/>
            <person name="Leray M."/>
            <person name="Zauner S."/>
            <person name="Polzin J."/>
            <person name="Camacho Y."/>
            <person name="Gros O."/>
            <person name="van Gils J.A."/>
            <person name="Eisen J.A."/>
            <person name="Petersen J.M."/>
            <person name="Yuen B."/>
        </authorList>
    </citation>
    <scope>NUCLEOTIDE SEQUENCE</scope>
    <source>
        <strain evidence="1">MAGclacostrist064TRANS</strain>
    </source>
</reference>
<dbReference type="EMBL" id="JAEPCM010000105">
    <property type="protein sequence ID" value="MCG7945499.1"/>
    <property type="molecule type" value="Genomic_DNA"/>
</dbReference>
<accession>A0A9E4KBC4</accession>
<organism evidence="1 2">
    <name type="scientific">Candidatus Thiodiazotropha taylori</name>
    <dbReference type="NCBI Taxonomy" id="2792791"/>
    <lineage>
        <taxon>Bacteria</taxon>
        <taxon>Pseudomonadati</taxon>
        <taxon>Pseudomonadota</taxon>
        <taxon>Gammaproteobacteria</taxon>
        <taxon>Chromatiales</taxon>
        <taxon>Sedimenticolaceae</taxon>
        <taxon>Candidatus Thiodiazotropha</taxon>
    </lineage>
</organism>
<dbReference type="AlphaFoldDB" id="A0A9E4KBC4"/>
<dbReference type="Proteomes" id="UP000886667">
    <property type="component" value="Unassembled WGS sequence"/>
</dbReference>
<evidence type="ECO:0000313" key="1">
    <source>
        <dbReference type="EMBL" id="MCG7945499.1"/>
    </source>
</evidence>